<feature type="compositionally biased region" description="Polar residues" evidence="1">
    <location>
        <begin position="415"/>
        <end position="424"/>
    </location>
</feature>
<gene>
    <name evidence="2" type="ORF">SCAR479_08984</name>
</gene>
<evidence type="ECO:0000313" key="2">
    <source>
        <dbReference type="EMBL" id="KAK9774379.1"/>
    </source>
</evidence>
<reference evidence="2 3" key="1">
    <citation type="submission" date="2024-02" db="EMBL/GenBank/DDBJ databases">
        <title>First draft genome assembly of two strains of Seiridium cardinale.</title>
        <authorList>
            <person name="Emiliani G."/>
            <person name="Scali E."/>
        </authorList>
    </citation>
    <scope>NUCLEOTIDE SEQUENCE [LARGE SCALE GENOMIC DNA]</scope>
    <source>
        <strain evidence="2 3">BM-138-000479</strain>
    </source>
</reference>
<feature type="region of interest" description="Disordered" evidence="1">
    <location>
        <begin position="412"/>
        <end position="439"/>
    </location>
</feature>
<sequence length="497" mass="55247">MPLDPKYYAKEPEPTPAPDPRTEEIRRKLAESQRRFSALRSKDLPISIDAIMDQQQQQQKQKQPSQKQTMTDDDIDVWHRGPRPQPSTTNFTVVSIEDSDYGHPVPCGDKECDQCYVLSVVSDFDEDEAPAFFQPVVLVPKPLNLPPKKPNGGEKSSSEKKKKPSKSAISRLSPRARPMGLSSEAQSLKPDVDSHETVHGGIETAPVRRSSVEPSQGALETYMGKYVEQKRASQKATQSKSTDETRRPHLGRVMSTKHSAIEKQVRSPLDRLQDKLAYVSLASGANGGPASPTQLEILGTSTANSVRGSDRISKTATSRETKEIIQDKTDDRVRMREQSPPGTWAKETRRLIRRASEVRTPSPTLLGSEAQGTPVPELPVVRRQSLKYTPPTKPLSRKLSFKERVARGEAAAETLVSTSSSSTPRIGKGSRPPLSKSSYCDGGSACRTGRCDPCRVMHEIDLELKGLIKDDRDESQKQTEQLLAQSHWFKAMQEREY</sequence>
<comment type="caution">
    <text evidence="2">The sequence shown here is derived from an EMBL/GenBank/DDBJ whole genome shotgun (WGS) entry which is preliminary data.</text>
</comment>
<evidence type="ECO:0000256" key="1">
    <source>
        <dbReference type="SAM" id="MobiDB-lite"/>
    </source>
</evidence>
<evidence type="ECO:0000313" key="3">
    <source>
        <dbReference type="Proteomes" id="UP001465668"/>
    </source>
</evidence>
<keyword evidence="3" id="KW-1185">Reference proteome</keyword>
<accession>A0ABR2XKM5</accession>
<feature type="region of interest" description="Disordered" evidence="1">
    <location>
        <begin position="1"/>
        <end position="23"/>
    </location>
</feature>
<dbReference type="Proteomes" id="UP001465668">
    <property type="component" value="Unassembled WGS sequence"/>
</dbReference>
<feature type="region of interest" description="Disordered" evidence="1">
    <location>
        <begin position="135"/>
        <end position="268"/>
    </location>
</feature>
<proteinExistence type="predicted"/>
<feature type="region of interest" description="Disordered" evidence="1">
    <location>
        <begin position="52"/>
        <end position="91"/>
    </location>
</feature>
<dbReference type="EMBL" id="JARVKM010000042">
    <property type="protein sequence ID" value="KAK9774379.1"/>
    <property type="molecule type" value="Genomic_DNA"/>
</dbReference>
<feature type="compositionally biased region" description="Basic and acidic residues" evidence="1">
    <location>
        <begin position="259"/>
        <end position="268"/>
    </location>
</feature>
<protein>
    <submittedName>
        <fullName evidence="2">Uncharacterized protein</fullName>
    </submittedName>
</protein>
<name>A0ABR2XKM5_9PEZI</name>
<feature type="compositionally biased region" description="Low complexity" evidence="1">
    <location>
        <begin position="54"/>
        <end position="68"/>
    </location>
</feature>
<organism evidence="2 3">
    <name type="scientific">Seiridium cardinale</name>
    <dbReference type="NCBI Taxonomy" id="138064"/>
    <lineage>
        <taxon>Eukaryota</taxon>
        <taxon>Fungi</taxon>
        <taxon>Dikarya</taxon>
        <taxon>Ascomycota</taxon>
        <taxon>Pezizomycotina</taxon>
        <taxon>Sordariomycetes</taxon>
        <taxon>Xylariomycetidae</taxon>
        <taxon>Amphisphaeriales</taxon>
        <taxon>Sporocadaceae</taxon>
        <taxon>Seiridium</taxon>
    </lineage>
</organism>